<evidence type="ECO:0000313" key="2">
    <source>
        <dbReference type="Proteomes" id="UP000238479"/>
    </source>
</evidence>
<dbReference type="Proteomes" id="UP000238479">
    <property type="component" value="Chromosome 2"/>
</dbReference>
<sequence length="55" mass="6266">MFSRELLSLWDSRPSPLTLLAFSTICLSGFCFSTCIPLLDLTFTTNFDYNLILIN</sequence>
<dbReference type="AlphaFoldDB" id="A0A2P6S1G9"/>
<gene>
    <name evidence="1" type="ORF">RchiOBHm_Chr2g0156441</name>
</gene>
<organism evidence="1 2">
    <name type="scientific">Rosa chinensis</name>
    <name type="common">China rose</name>
    <dbReference type="NCBI Taxonomy" id="74649"/>
    <lineage>
        <taxon>Eukaryota</taxon>
        <taxon>Viridiplantae</taxon>
        <taxon>Streptophyta</taxon>
        <taxon>Embryophyta</taxon>
        <taxon>Tracheophyta</taxon>
        <taxon>Spermatophyta</taxon>
        <taxon>Magnoliopsida</taxon>
        <taxon>eudicotyledons</taxon>
        <taxon>Gunneridae</taxon>
        <taxon>Pentapetalae</taxon>
        <taxon>rosids</taxon>
        <taxon>fabids</taxon>
        <taxon>Rosales</taxon>
        <taxon>Rosaceae</taxon>
        <taxon>Rosoideae</taxon>
        <taxon>Rosoideae incertae sedis</taxon>
        <taxon>Rosa</taxon>
    </lineage>
</organism>
<reference evidence="1 2" key="1">
    <citation type="journal article" date="2018" name="Nat. Genet.">
        <title>The Rosa genome provides new insights in the design of modern roses.</title>
        <authorList>
            <person name="Bendahmane M."/>
        </authorList>
    </citation>
    <scope>NUCLEOTIDE SEQUENCE [LARGE SCALE GENOMIC DNA]</scope>
    <source>
        <strain evidence="2">cv. Old Blush</strain>
    </source>
</reference>
<accession>A0A2P6S1G9</accession>
<proteinExistence type="predicted"/>
<evidence type="ECO:0000313" key="1">
    <source>
        <dbReference type="EMBL" id="PRQ52522.1"/>
    </source>
</evidence>
<dbReference type="Gramene" id="PRQ52522">
    <property type="protein sequence ID" value="PRQ52522"/>
    <property type="gene ID" value="RchiOBHm_Chr2g0156441"/>
</dbReference>
<comment type="caution">
    <text evidence="1">The sequence shown here is derived from an EMBL/GenBank/DDBJ whole genome shotgun (WGS) entry which is preliminary data.</text>
</comment>
<dbReference type="EMBL" id="PDCK01000040">
    <property type="protein sequence ID" value="PRQ52522.1"/>
    <property type="molecule type" value="Genomic_DNA"/>
</dbReference>
<name>A0A2P6S1G9_ROSCH</name>
<keyword evidence="2" id="KW-1185">Reference proteome</keyword>
<protein>
    <submittedName>
        <fullName evidence="1">Uncharacterized protein</fullName>
    </submittedName>
</protein>